<evidence type="ECO:0000313" key="1">
    <source>
        <dbReference type="EMBL" id="TEB28253.1"/>
    </source>
</evidence>
<organism evidence="1 2">
    <name type="scientific">Coprinellus micaceus</name>
    <name type="common">Glistening ink-cap mushroom</name>
    <name type="synonym">Coprinus micaceus</name>
    <dbReference type="NCBI Taxonomy" id="71717"/>
    <lineage>
        <taxon>Eukaryota</taxon>
        <taxon>Fungi</taxon>
        <taxon>Dikarya</taxon>
        <taxon>Basidiomycota</taxon>
        <taxon>Agaricomycotina</taxon>
        <taxon>Agaricomycetes</taxon>
        <taxon>Agaricomycetidae</taxon>
        <taxon>Agaricales</taxon>
        <taxon>Agaricineae</taxon>
        <taxon>Psathyrellaceae</taxon>
        <taxon>Coprinellus</taxon>
    </lineage>
</organism>
<dbReference type="EMBL" id="QPFP01000034">
    <property type="protein sequence ID" value="TEB28253.1"/>
    <property type="molecule type" value="Genomic_DNA"/>
</dbReference>
<dbReference type="AlphaFoldDB" id="A0A4Y7T294"/>
<name>A0A4Y7T294_COPMI</name>
<dbReference type="GO" id="GO:0007166">
    <property type="term" value="P:cell surface receptor signaling pathway"/>
    <property type="evidence" value="ECO:0007669"/>
    <property type="project" value="InterPro"/>
</dbReference>
<accession>A0A4Y7T294</accession>
<dbReference type="Proteomes" id="UP000298030">
    <property type="component" value="Unassembled WGS sequence"/>
</dbReference>
<proteinExistence type="predicted"/>
<protein>
    <submittedName>
        <fullName evidence="1">Uncharacterized protein</fullName>
    </submittedName>
</protein>
<gene>
    <name evidence="1" type="ORF">FA13DRAFT_817973</name>
</gene>
<evidence type="ECO:0000313" key="2">
    <source>
        <dbReference type="Proteomes" id="UP000298030"/>
    </source>
</evidence>
<keyword evidence="2" id="KW-1185">Reference proteome</keyword>
<dbReference type="InterPro" id="IPR036537">
    <property type="entry name" value="Adaptor_Cbl_N_dom_sf"/>
</dbReference>
<dbReference type="InterPro" id="IPR059179">
    <property type="entry name" value="MLKL-like_MCAfunc"/>
</dbReference>
<dbReference type="CDD" id="cd21037">
    <property type="entry name" value="MLKL_NTD"/>
    <property type="match status" value="1"/>
</dbReference>
<sequence length="287" mass="30309">MYGSCAPPPCPPPDCSTPLGDWGGSGALDALTEAYGEQSTNASGLDDSVPGIIIDDGGLGGDGSTITTVLEIAGDVVLPATAAAAAATGIIGLAALGKIIASINRHIRAVKGLDHRLALLASHAMDLHKDLTREQQNGVNDEWLKEDIAKAETVLKDVETYCAKLSKQGFVKRYITQSKNRKDKLDHLITQFEAMRANLTTVSVLAMRRFMVDVVGPKMDRIEGSLETVTDALVQVKISQSQSAHASSENISTTVTSETSTTKMTATTKKQVAGQAFVKVQVTKSEG</sequence>
<comment type="caution">
    <text evidence="1">The sequence shown here is derived from an EMBL/GenBank/DDBJ whole genome shotgun (WGS) entry which is preliminary data.</text>
</comment>
<dbReference type="Gene3D" id="1.20.930.20">
    <property type="entry name" value="Adaptor protein Cbl, N-terminal domain"/>
    <property type="match status" value="1"/>
</dbReference>
<reference evidence="1 2" key="1">
    <citation type="journal article" date="2019" name="Nat. Ecol. Evol.">
        <title>Megaphylogeny resolves global patterns of mushroom evolution.</title>
        <authorList>
            <person name="Varga T."/>
            <person name="Krizsan K."/>
            <person name="Foldi C."/>
            <person name="Dima B."/>
            <person name="Sanchez-Garcia M."/>
            <person name="Sanchez-Ramirez S."/>
            <person name="Szollosi G.J."/>
            <person name="Szarkandi J.G."/>
            <person name="Papp V."/>
            <person name="Albert L."/>
            <person name="Andreopoulos W."/>
            <person name="Angelini C."/>
            <person name="Antonin V."/>
            <person name="Barry K.W."/>
            <person name="Bougher N.L."/>
            <person name="Buchanan P."/>
            <person name="Buyck B."/>
            <person name="Bense V."/>
            <person name="Catcheside P."/>
            <person name="Chovatia M."/>
            <person name="Cooper J."/>
            <person name="Damon W."/>
            <person name="Desjardin D."/>
            <person name="Finy P."/>
            <person name="Geml J."/>
            <person name="Haridas S."/>
            <person name="Hughes K."/>
            <person name="Justo A."/>
            <person name="Karasinski D."/>
            <person name="Kautmanova I."/>
            <person name="Kiss B."/>
            <person name="Kocsube S."/>
            <person name="Kotiranta H."/>
            <person name="LaButti K.M."/>
            <person name="Lechner B.E."/>
            <person name="Liimatainen K."/>
            <person name="Lipzen A."/>
            <person name="Lukacs Z."/>
            <person name="Mihaltcheva S."/>
            <person name="Morgado L.N."/>
            <person name="Niskanen T."/>
            <person name="Noordeloos M.E."/>
            <person name="Ohm R.A."/>
            <person name="Ortiz-Santana B."/>
            <person name="Ovrebo C."/>
            <person name="Racz N."/>
            <person name="Riley R."/>
            <person name="Savchenko A."/>
            <person name="Shiryaev A."/>
            <person name="Soop K."/>
            <person name="Spirin V."/>
            <person name="Szebenyi C."/>
            <person name="Tomsovsky M."/>
            <person name="Tulloss R.E."/>
            <person name="Uehling J."/>
            <person name="Grigoriev I.V."/>
            <person name="Vagvolgyi C."/>
            <person name="Papp T."/>
            <person name="Martin F.M."/>
            <person name="Miettinen O."/>
            <person name="Hibbett D.S."/>
            <person name="Nagy L.G."/>
        </authorList>
    </citation>
    <scope>NUCLEOTIDE SEQUENCE [LARGE SCALE GENOMIC DNA]</scope>
    <source>
        <strain evidence="1 2">FP101781</strain>
    </source>
</reference>